<accession>A0A0P6Y6A5</accession>
<dbReference type="EMBL" id="LGKP01000003">
    <property type="protein sequence ID" value="KPL91900.1"/>
    <property type="molecule type" value="Genomic_DNA"/>
</dbReference>
<feature type="compositionally biased region" description="Basic and acidic residues" evidence="1">
    <location>
        <begin position="12"/>
        <end position="21"/>
    </location>
</feature>
<sequence length="112" mass="13057">MAEFTLWSPEEMQERAKPKRAVQRETRERIIAEYTNYFQNAKAGFGGQVVLGDEEDKRKLRALVREAATRSNLVLRFRPIKDKNRIEFLVIDPQSQPARKTGARRGRPKKKS</sequence>
<feature type="region of interest" description="Disordered" evidence="1">
    <location>
        <begin position="91"/>
        <end position="112"/>
    </location>
</feature>
<reference evidence="2 3" key="1">
    <citation type="submission" date="2015-07" db="EMBL/GenBank/DDBJ databases">
        <title>Whole genome sequence of Herpetosiphon geysericola DSM 7119.</title>
        <authorList>
            <person name="Hemp J."/>
            <person name="Ward L.M."/>
            <person name="Pace L.A."/>
            <person name="Fischer W.W."/>
        </authorList>
    </citation>
    <scope>NUCLEOTIDE SEQUENCE [LARGE SCALE GENOMIC DNA]</scope>
    <source>
        <strain evidence="2 3">DSM 7119</strain>
    </source>
</reference>
<keyword evidence="3" id="KW-1185">Reference proteome</keyword>
<dbReference type="RefSeq" id="WP_054532487.1">
    <property type="nucleotide sequence ID" value="NZ_LGKP01000003.1"/>
</dbReference>
<evidence type="ECO:0000313" key="2">
    <source>
        <dbReference type="EMBL" id="KPL91900.1"/>
    </source>
</evidence>
<evidence type="ECO:0000313" key="3">
    <source>
        <dbReference type="Proteomes" id="UP000050277"/>
    </source>
</evidence>
<name>A0A0P6Y6A5_9CHLR</name>
<proteinExistence type="predicted"/>
<dbReference type="AlphaFoldDB" id="A0A0P6Y6A5"/>
<feature type="compositionally biased region" description="Basic residues" evidence="1">
    <location>
        <begin position="101"/>
        <end position="112"/>
    </location>
</feature>
<organism evidence="2 3">
    <name type="scientific">Herpetosiphon geysericola</name>
    <dbReference type="NCBI Taxonomy" id="70996"/>
    <lineage>
        <taxon>Bacteria</taxon>
        <taxon>Bacillati</taxon>
        <taxon>Chloroflexota</taxon>
        <taxon>Chloroflexia</taxon>
        <taxon>Herpetosiphonales</taxon>
        <taxon>Herpetosiphonaceae</taxon>
        <taxon>Herpetosiphon</taxon>
    </lineage>
</organism>
<gene>
    <name evidence="2" type="ORF">SE18_00650</name>
</gene>
<dbReference type="Proteomes" id="UP000050277">
    <property type="component" value="Unassembled WGS sequence"/>
</dbReference>
<protein>
    <submittedName>
        <fullName evidence="2">Uncharacterized protein</fullName>
    </submittedName>
</protein>
<evidence type="ECO:0000256" key="1">
    <source>
        <dbReference type="SAM" id="MobiDB-lite"/>
    </source>
</evidence>
<dbReference type="OrthoDB" id="161050at2"/>
<comment type="caution">
    <text evidence="2">The sequence shown here is derived from an EMBL/GenBank/DDBJ whole genome shotgun (WGS) entry which is preliminary data.</text>
</comment>
<feature type="region of interest" description="Disordered" evidence="1">
    <location>
        <begin position="1"/>
        <end position="21"/>
    </location>
</feature>